<sequence length="302" mass="34701">MRKLFYLLTFFPLSTFANISTASSSPDPKTYPSTIKNEEIHSIIKEKDFHDWNVIVGKNHASLNWNRNSTSNLNLYITPFEHRITLDVTAKKNTYREFKLSYITWNIREVSVTLNKTRDHNGWVTYSTAIYTDNITKFINALQHSSPMILNLSISTSIPIDMNGERSALNSFMNVIKEKNLKAPPPLVTRKTNPEPVTPPDGMSPDLIPLFQQADYYVKKCIDHASEPLNSPTRKSVCTTRNDYLKKMKDKGWCWGSGDPDQHDKNKNWRLCIMSPKGSVPKLKEKVQEDLQKAQSMMKDQI</sequence>
<keyword evidence="3" id="KW-1185">Reference proteome</keyword>
<feature type="signal peptide" evidence="1">
    <location>
        <begin position="1"/>
        <end position="22"/>
    </location>
</feature>
<protein>
    <submittedName>
        <fullName evidence="2">Uncharacterized protein</fullName>
    </submittedName>
</protein>
<dbReference type="AlphaFoldDB" id="A0A318MUW6"/>
<evidence type="ECO:0000313" key="2">
    <source>
        <dbReference type="EMBL" id="PXY99733.1"/>
    </source>
</evidence>
<accession>A0A318MUW6</accession>
<dbReference type="EMBL" id="QGLT01000004">
    <property type="protein sequence ID" value="PXY99733.1"/>
    <property type="molecule type" value="Genomic_DNA"/>
</dbReference>
<comment type="caution">
    <text evidence="2">The sequence shown here is derived from an EMBL/GenBank/DDBJ whole genome shotgun (WGS) entry which is preliminary data.</text>
</comment>
<reference evidence="2 3" key="1">
    <citation type="submission" date="2018-05" db="EMBL/GenBank/DDBJ databases">
        <title>Reference genomes for bee gut microbiota database.</title>
        <authorList>
            <person name="Ellegaard K.M."/>
        </authorList>
    </citation>
    <scope>NUCLEOTIDE SEQUENCE [LARGE SCALE GENOMIC DNA]</scope>
    <source>
        <strain evidence="2 3">ESL0284</strain>
    </source>
</reference>
<gene>
    <name evidence="2" type="ORF">DK869_07245</name>
</gene>
<dbReference type="RefSeq" id="WP_110439353.1">
    <property type="nucleotide sequence ID" value="NZ_CP046393.1"/>
</dbReference>
<evidence type="ECO:0000313" key="3">
    <source>
        <dbReference type="Proteomes" id="UP000247565"/>
    </source>
</evidence>
<proteinExistence type="predicted"/>
<dbReference type="OrthoDB" id="7281453at2"/>
<keyword evidence="1" id="KW-0732">Signal</keyword>
<organism evidence="2 3">
    <name type="scientific">Commensalibacter melissae</name>
    <dbReference type="NCBI Taxonomy" id="2070537"/>
    <lineage>
        <taxon>Bacteria</taxon>
        <taxon>Pseudomonadati</taxon>
        <taxon>Pseudomonadota</taxon>
        <taxon>Alphaproteobacteria</taxon>
        <taxon>Acetobacterales</taxon>
        <taxon>Acetobacteraceae</taxon>
    </lineage>
</organism>
<evidence type="ECO:0000256" key="1">
    <source>
        <dbReference type="SAM" id="SignalP"/>
    </source>
</evidence>
<feature type="chain" id="PRO_5016426790" evidence="1">
    <location>
        <begin position="23"/>
        <end position="302"/>
    </location>
</feature>
<name>A0A318MUW6_9PROT</name>
<dbReference type="Proteomes" id="UP000247565">
    <property type="component" value="Unassembled WGS sequence"/>
</dbReference>